<evidence type="ECO:0000313" key="1">
    <source>
        <dbReference type="EMBL" id="ACU58585.1"/>
    </source>
</evidence>
<dbReference type="EMBL" id="CP001699">
    <property type="protein sequence ID" value="ACU58585.1"/>
    <property type="molecule type" value="Genomic_DNA"/>
</dbReference>
<dbReference type="KEGG" id="cpi:Cpin_1087"/>
<reference evidence="2" key="1">
    <citation type="submission" date="2009-08" db="EMBL/GenBank/DDBJ databases">
        <title>The complete genome of Chitinophaga pinensis DSM 2588.</title>
        <authorList>
            <consortium name="US DOE Joint Genome Institute (JGI-PGF)"/>
            <person name="Lucas S."/>
            <person name="Copeland A."/>
            <person name="Lapidus A."/>
            <person name="Glavina del Rio T."/>
            <person name="Dalin E."/>
            <person name="Tice H."/>
            <person name="Bruce D."/>
            <person name="Goodwin L."/>
            <person name="Pitluck S."/>
            <person name="Kyrpides N."/>
            <person name="Mavromatis K."/>
            <person name="Ivanova N."/>
            <person name="Mikhailova N."/>
            <person name="Sims D."/>
            <person name="Meinche L."/>
            <person name="Brettin T."/>
            <person name="Detter J.C."/>
            <person name="Han C."/>
            <person name="Larimer F."/>
            <person name="Land M."/>
            <person name="Hauser L."/>
            <person name="Markowitz V."/>
            <person name="Cheng J.-F."/>
            <person name="Hugenholtz P."/>
            <person name="Woyke T."/>
            <person name="Wu D."/>
            <person name="Spring S."/>
            <person name="Klenk H.-P."/>
            <person name="Eisen J.A."/>
        </authorList>
    </citation>
    <scope>NUCLEOTIDE SEQUENCE [LARGE SCALE GENOMIC DNA]</scope>
    <source>
        <strain evidence="2">ATCC 43595 / DSM 2588 / LMG 13176 / NBRC 15968 / NCIMB 11800 / UQM 2034</strain>
    </source>
</reference>
<dbReference type="Pfam" id="PF13692">
    <property type="entry name" value="Glyco_trans_1_4"/>
    <property type="match status" value="1"/>
</dbReference>
<dbReference type="SUPFAM" id="SSF53756">
    <property type="entry name" value="UDP-Glycosyltransferase/glycogen phosphorylase"/>
    <property type="match status" value="1"/>
</dbReference>
<accession>A0A979G0J6</accession>
<dbReference type="GO" id="GO:0016757">
    <property type="term" value="F:glycosyltransferase activity"/>
    <property type="evidence" value="ECO:0007669"/>
    <property type="project" value="TreeGrafter"/>
</dbReference>
<reference evidence="1 2" key="2">
    <citation type="journal article" date="2010" name="Stand. Genomic Sci.">
        <title>Complete genome sequence of Chitinophaga pinensis type strain (UQM 2034).</title>
        <authorList>
            <person name="Glavina Del Rio T."/>
            <person name="Abt B."/>
            <person name="Spring S."/>
            <person name="Lapidus A."/>
            <person name="Nolan M."/>
            <person name="Tice H."/>
            <person name="Copeland A."/>
            <person name="Cheng J.F."/>
            <person name="Chen F."/>
            <person name="Bruce D."/>
            <person name="Goodwin L."/>
            <person name="Pitluck S."/>
            <person name="Ivanova N."/>
            <person name="Mavromatis K."/>
            <person name="Mikhailova N."/>
            <person name="Pati A."/>
            <person name="Chen A."/>
            <person name="Palaniappan K."/>
            <person name="Land M."/>
            <person name="Hauser L."/>
            <person name="Chang Y.J."/>
            <person name="Jeffries C.D."/>
            <person name="Chain P."/>
            <person name="Saunders E."/>
            <person name="Detter J.C."/>
            <person name="Brettin T."/>
            <person name="Rohde M."/>
            <person name="Goker M."/>
            <person name="Bristow J."/>
            <person name="Eisen J.A."/>
            <person name="Markowitz V."/>
            <person name="Hugenholtz P."/>
            <person name="Kyrpides N.C."/>
            <person name="Klenk H.P."/>
            <person name="Lucas S."/>
        </authorList>
    </citation>
    <scope>NUCLEOTIDE SEQUENCE [LARGE SCALE GENOMIC DNA]</scope>
    <source>
        <strain evidence="2">ATCC 43595 / DSM 2588 / LMG 13176 / NBRC 15968 / NCIMB 11800 / UQM 2034</strain>
    </source>
</reference>
<dbReference type="InterPro" id="IPR050194">
    <property type="entry name" value="Glycosyltransferase_grp1"/>
</dbReference>
<name>A0A979G0J6_CHIPD</name>
<gene>
    <name evidence="1" type="ordered locus">Cpin_1087</name>
</gene>
<dbReference type="Gene3D" id="3.40.50.2000">
    <property type="entry name" value="Glycogen Phosphorylase B"/>
    <property type="match status" value="1"/>
</dbReference>
<evidence type="ECO:0000313" key="2">
    <source>
        <dbReference type="Proteomes" id="UP000002215"/>
    </source>
</evidence>
<organism evidence="1 2">
    <name type="scientific">Chitinophaga pinensis (strain ATCC 43595 / DSM 2588 / LMG 13176 / NBRC 15968 / NCIMB 11800 / UQM 2034)</name>
    <dbReference type="NCBI Taxonomy" id="485918"/>
    <lineage>
        <taxon>Bacteria</taxon>
        <taxon>Pseudomonadati</taxon>
        <taxon>Bacteroidota</taxon>
        <taxon>Chitinophagia</taxon>
        <taxon>Chitinophagales</taxon>
        <taxon>Chitinophagaceae</taxon>
        <taxon>Chitinophaga</taxon>
    </lineage>
</organism>
<evidence type="ECO:0008006" key="3">
    <source>
        <dbReference type="Google" id="ProtNLM"/>
    </source>
</evidence>
<proteinExistence type="predicted"/>
<dbReference type="RefSeq" id="WP_012788761.1">
    <property type="nucleotide sequence ID" value="NC_013132.1"/>
</dbReference>
<dbReference type="PANTHER" id="PTHR45947:SF3">
    <property type="entry name" value="SULFOQUINOVOSYL TRANSFERASE SQD2"/>
    <property type="match status" value="1"/>
</dbReference>
<dbReference type="OrthoDB" id="2052976at2"/>
<dbReference type="AlphaFoldDB" id="A0A979G0J6"/>
<dbReference type="Proteomes" id="UP000002215">
    <property type="component" value="Chromosome"/>
</dbReference>
<sequence>MIKILLIDSTYPINTRNGRILSSLKKLYGQAADIRVLVWNRDDSAVSIPGFETYAYKEAAPYGNPLVKLLKLKGFGKYIRQINDEFAPDYIIASHWEVLWLSSRAIRKGQQLIYENLDMPTAGNPMVLKLLQAIERSSLKKTAAIIHASRFYPKKYRFFKGKQILLENRPQQAAVAASEASTVSAGRLKVAFIGILRYFDVLKNLVDAAENLPVEILFYGDGPDMGNLKAYTAGKEQVKFYGRYKYEEVSGIYNAVDLIWAVYPSDDYNVKYAISNKFFESMMLNKPAVFAEDTELGKMVLSKGTGFAVNPYDKAAIVRLLQDVSGNKARLTEMNKNISASGEKLYWEDEEQRLRELFS</sequence>
<protein>
    <recommendedName>
        <fullName evidence="3">Glycosyltransferase involved in cell wall biosynthesis</fullName>
    </recommendedName>
</protein>
<dbReference type="PANTHER" id="PTHR45947">
    <property type="entry name" value="SULFOQUINOVOSYL TRANSFERASE SQD2"/>
    <property type="match status" value="1"/>
</dbReference>